<organism evidence="1 2">
    <name type="scientific">Ascaris lumbricoides</name>
    <name type="common">Giant roundworm</name>
    <dbReference type="NCBI Taxonomy" id="6252"/>
    <lineage>
        <taxon>Eukaryota</taxon>
        <taxon>Metazoa</taxon>
        <taxon>Ecdysozoa</taxon>
        <taxon>Nematoda</taxon>
        <taxon>Chromadorea</taxon>
        <taxon>Rhabditida</taxon>
        <taxon>Spirurina</taxon>
        <taxon>Ascaridomorpha</taxon>
        <taxon>Ascaridoidea</taxon>
        <taxon>Ascarididae</taxon>
        <taxon>Ascaris</taxon>
    </lineage>
</organism>
<dbReference type="WBParaSite" id="ALUE_0001880101-mRNA-1">
    <property type="protein sequence ID" value="ALUE_0001880101-mRNA-1"/>
    <property type="gene ID" value="ALUE_0001880101"/>
</dbReference>
<accession>A0A0M3IJH4</accession>
<protein>
    <submittedName>
        <fullName evidence="2">Uncharacterized protein</fullName>
    </submittedName>
</protein>
<evidence type="ECO:0000313" key="2">
    <source>
        <dbReference type="WBParaSite" id="ALUE_0001880101-mRNA-1"/>
    </source>
</evidence>
<evidence type="ECO:0000313" key="1">
    <source>
        <dbReference type="Proteomes" id="UP000036681"/>
    </source>
</evidence>
<keyword evidence="1" id="KW-1185">Reference proteome</keyword>
<dbReference type="Proteomes" id="UP000036681">
    <property type="component" value="Unplaced"/>
</dbReference>
<dbReference type="AlphaFoldDB" id="A0A0M3IJH4"/>
<name>A0A0M3IJH4_ASCLU</name>
<sequence>MGQLGKQLYQNLHKGDQERLAHCLDNIGDEKDMVAGAQCLISARIRAKCNRQRYTKWVESLVKMDPSIANDQYKSYEGDFMTTDAYKHLSPLRDLSNQIRNNRSKEVKNDARIHLHATATSNFIEYFSSERVHPQVTLPTEDSPTQNSIENSRTKALEEIRLPLYSSTSKIVVDARNGQQEMPMQDKNIVLPEGRATEIWIGPFHVEGKPRDIKISHKEEIKRPLIGRRKIEGISRRPQIDRSHLKSKKPVKSTIRGNIPRFYPRKQWCSMTPRSKQQKIIDKLRNGTMKFMRREWAWQKSIFAPSCITTYKYDFGHLNVGKIGFRPRKYRRKRSPHRLIVNEVNKSDKDIIEVGYPLITLPLERPPNEGTSTATTRCAAAHCTTAQMVTSAEKAATVTLLAVRPSKTWWPLSDRDR</sequence>
<reference evidence="2" key="1">
    <citation type="submission" date="2017-02" db="UniProtKB">
        <authorList>
            <consortium name="WormBaseParasite"/>
        </authorList>
    </citation>
    <scope>IDENTIFICATION</scope>
</reference>
<proteinExistence type="predicted"/>